<evidence type="ECO:0000313" key="2">
    <source>
        <dbReference type="Proteomes" id="UP001162992"/>
    </source>
</evidence>
<evidence type="ECO:0000313" key="1">
    <source>
        <dbReference type="EMBL" id="KAJ7543152.1"/>
    </source>
</evidence>
<sequence>MDEKKVSMQTPLLQNGDTEIAVGDSSYSVDDGDSNKSTNPETAAAAAVDAEKKESFITQRSVFQRLSGKWQFKHQKFLQDGAFLDSDSVSEGKRAYNRRQRETLAMFQEVDSIDSLSLSTDDAAQLSLERSERFAVNISNISNLLLLALKVYATVKSGSLAIAASTLDSLLDLLAGFILWFAQWSMHATDKYTYPIGKLRVQPVGIVVFAAIMATLGLQVLIEGVRQLFEGPPTNHMNGSQHIWVISIMGTAIVVKLGLFLYCRSFKNEIIQAYGMDHYFDVVTNVVGLAAALLADWFYWWIDPIGAILLALYTIINWSKTVFENAVSLIAKTAPPQILQKLTYMAFNHHYDIKHIDTVRAYTFGTLYFVEVDIELPEEMPLKEAHDIGQSLQDKLEALPEVERAFVHLDFESRHTPEHQNSLTLGR</sequence>
<comment type="caution">
    <text evidence="1">The sequence shown here is derived from an EMBL/GenBank/DDBJ whole genome shotgun (WGS) entry which is preliminary data.</text>
</comment>
<dbReference type="EMBL" id="CM055100">
    <property type="protein sequence ID" value="KAJ7543152.1"/>
    <property type="molecule type" value="Genomic_DNA"/>
</dbReference>
<gene>
    <name evidence="1" type="ORF">O6H91_09G027100</name>
</gene>
<dbReference type="Proteomes" id="UP001162992">
    <property type="component" value="Chromosome 9"/>
</dbReference>
<reference evidence="2" key="1">
    <citation type="journal article" date="2024" name="Proc. Natl. Acad. Sci. U.S.A.">
        <title>Extraordinary preservation of gene collinearity over three hundred million years revealed in homosporous lycophytes.</title>
        <authorList>
            <person name="Li C."/>
            <person name="Wickell D."/>
            <person name="Kuo L.Y."/>
            <person name="Chen X."/>
            <person name="Nie B."/>
            <person name="Liao X."/>
            <person name="Peng D."/>
            <person name="Ji J."/>
            <person name="Jenkins J."/>
            <person name="Williams M."/>
            <person name="Shu S."/>
            <person name="Plott C."/>
            <person name="Barry K."/>
            <person name="Rajasekar S."/>
            <person name="Grimwood J."/>
            <person name="Han X."/>
            <person name="Sun S."/>
            <person name="Hou Z."/>
            <person name="He W."/>
            <person name="Dai G."/>
            <person name="Sun C."/>
            <person name="Schmutz J."/>
            <person name="Leebens-Mack J.H."/>
            <person name="Li F.W."/>
            <person name="Wang L."/>
        </authorList>
    </citation>
    <scope>NUCLEOTIDE SEQUENCE [LARGE SCALE GENOMIC DNA]</scope>
    <source>
        <strain evidence="2">cv. PW_Plant_1</strain>
    </source>
</reference>
<organism evidence="1 2">
    <name type="scientific">Diphasiastrum complanatum</name>
    <name type="common">Issler's clubmoss</name>
    <name type="synonym">Lycopodium complanatum</name>
    <dbReference type="NCBI Taxonomy" id="34168"/>
    <lineage>
        <taxon>Eukaryota</taxon>
        <taxon>Viridiplantae</taxon>
        <taxon>Streptophyta</taxon>
        <taxon>Embryophyta</taxon>
        <taxon>Tracheophyta</taxon>
        <taxon>Lycopodiopsida</taxon>
        <taxon>Lycopodiales</taxon>
        <taxon>Lycopodiaceae</taxon>
        <taxon>Lycopodioideae</taxon>
        <taxon>Diphasiastrum</taxon>
    </lineage>
</organism>
<proteinExistence type="predicted"/>
<keyword evidence="2" id="KW-1185">Reference proteome</keyword>
<protein>
    <submittedName>
        <fullName evidence="1">Uncharacterized protein</fullName>
    </submittedName>
</protein>
<accession>A0ACC2CN74</accession>
<name>A0ACC2CN74_DIPCM</name>